<name>A0A1E3K3M9_9TREE</name>
<dbReference type="Proteomes" id="UP000095149">
    <property type="component" value="Unassembled WGS sequence"/>
</dbReference>
<protein>
    <submittedName>
        <fullName evidence="1">Uncharacterized protein</fullName>
    </submittedName>
</protein>
<dbReference type="EMBL" id="MEKH01000006">
    <property type="protein sequence ID" value="ODO06802.1"/>
    <property type="molecule type" value="Genomic_DNA"/>
</dbReference>
<proteinExistence type="predicted"/>
<evidence type="ECO:0000313" key="2">
    <source>
        <dbReference type="Proteomes" id="UP000095149"/>
    </source>
</evidence>
<sequence>MHRWTPVTKLPTLAAASRIKISLTTLKKCMATNGFVQSKVVYKAFLEKQHRHARYPYALAHQNINFQKGIYADKAIVRANGNHACIWAVCGLHYGLGAIYHGRRSELVIFDISKSTGKQGGVTAQLYQEQIVNKHFKNLWESAISTVDGEQGPSS</sequence>
<organism evidence="1 2">
    <name type="scientific">Cryptococcus amylolentus CBS 6273</name>
    <dbReference type="NCBI Taxonomy" id="1296118"/>
    <lineage>
        <taxon>Eukaryota</taxon>
        <taxon>Fungi</taxon>
        <taxon>Dikarya</taxon>
        <taxon>Basidiomycota</taxon>
        <taxon>Agaricomycotina</taxon>
        <taxon>Tremellomycetes</taxon>
        <taxon>Tremellales</taxon>
        <taxon>Cryptococcaceae</taxon>
        <taxon>Cryptococcus</taxon>
    </lineage>
</organism>
<comment type="caution">
    <text evidence="1">The sequence shown here is derived from an EMBL/GenBank/DDBJ whole genome shotgun (WGS) entry which is preliminary data.</text>
</comment>
<evidence type="ECO:0000313" key="1">
    <source>
        <dbReference type="EMBL" id="ODO06802.1"/>
    </source>
</evidence>
<dbReference type="AlphaFoldDB" id="A0A1E3K3M9"/>
<gene>
    <name evidence="1" type="ORF">I350_04162</name>
</gene>
<reference evidence="1 2" key="1">
    <citation type="submission" date="2016-06" db="EMBL/GenBank/DDBJ databases">
        <title>Evolution of pathogenesis and genome organization in the Tremellales.</title>
        <authorList>
            <person name="Cuomo C."/>
            <person name="Litvintseva A."/>
            <person name="Heitman J."/>
            <person name="Chen Y."/>
            <person name="Sun S."/>
            <person name="Springer D."/>
            <person name="Dromer F."/>
            <person name="Young S."/>
            <person name="Zeng Q."/>
            <person name="Chapman S."/>
            <person name="Gujja S."/>
            <person name="Saif S."/>
            <person name="Birren B."/>
        </authorList>
    </citation>
    <scope>NUCLEOTIDE SEQUENCE [LARGE SCALE GENOMIC DNA]</scope>
    <source>
        <strain evidence="1 2">CBS 6273</strain>
    </source>
</reference>
<accession>A0A1E3K3M9</accession>